<name>A0A1W1E9G2_9ZZZZ</name>
<protein>
    <submittedName>
        <fullName evidence="1">Uncharacterized protein</fullName>
    </submittedName>
</protein>
<evidence type="ECO:0000313" key="1">
    <source>
        <dbReference type="EMBL" id="SFV90497.1"/>
    </source>
</evidence>
<accession>A0A1W1E9G2</accession>
<gene>
    <name evidence="1" type="ORF">MNB_SV-4-822</name>
</gene>
<proteinExistence type="predicted"/>
<reference evidence="1" key="1">
    <citation type="submission" date="2016-10" db="EMBL/GenBank/DDBJ databases">
        <authorList>
            <person name="de Groot N.N."/>
        </authorList>
    </citation>
    <scope>NUCLEOTIDE SEQUENCE</scope>
</reference>
<dbReference type="AlphaFoldDB" id="A0A1W1E9G2"/>
<sequence length="169" mass="19766">MVKKVLLLLLLLWAGLIVFMPKESLYYTLEKRIAKEGIEINEAQIEEGIFDLILKHPVIYVHGIKVATLKEIRIRTLLFYNRIKVYDIEVDKSLQHYLPPKADTVWLTYTVLRPLQIAVKTRGSFGKISGVIRLWEKKIHLDVSNPEKFGMLRGEMKKGEQGWYYETSF</sequence>
<organism evidence="1">
    <name type="scientific">hydrothermal vent metagenome</name>
    <dbReference type="NCBI Taxonomy" id="652676"/>
    <lineage>
        <taxon>unclassified sequences</taxon>
        <taxon>metagenomes</taxon>
        <taxon>ecological metagenomes</taxon>
    </lineage>
</organism>
<dbReference type="EMBL" id="FPIB01000017">
    <property type="protein sequence ID" value="SFV90497.1"/>
    <property type="molecule type" value="Genomic_DNA"/>
</dbReference>